<feature type="transmembrane region" description="Helical" evidence="1">
    <location>
        <begin position="74"/>
        <end position="104"/>
    </location>
</feature>
<dbReference type="Pfam" id="PF13188">
    <property type="entry name" value="PAS_8"/>
    <property type="match status" value="1"/>
</dbReference>
<dbReference type="InterPro" id="IPR043128">
    <property type="entry name" value="Rev_trsase/Diguanyl_cyclase"/>
</dbReference>
<dbReference type="SMART" id="SM00267">
    <property type="entry name" value="GGDEF"/>
    <property type="match status" value="1"/>
</dbReference>
<dbReference type="SUPFAM" id="SSF55073">
    <property type="entry name" value="Nucleotide cyclase"/>
    <property type="match status" value="1"/>
</dbReference>
<evidence type="ECO:0000313" key="5">
    <source>
        <dbReference type="EMBL" id="MFD2112584.1"/>
    </source>
</evidence>
<evidence type="ECO:0000259" key="4">
    <source>
        <dbReference type="PROSITE" id="PS50887"/>
    </source>
</evidence>
<dbReference type="PROSITE" id="PS50887">
    <property type="entry name" value="GGDEF"/>
    <property type="match status" value="1"/>
</dbReference>
<feature type="domain" description="GGDEF" evidence="4">
    <location>
        <begin position="335"/>
        <end position="467"/>
    </location>
</feature>
<feature type="domain" description="PAS" evidence="2">
    <location>
        <begin position="175"/>
        <end position="211"/>
    </location>
</feature>
<dbReference type="NCBIfam" id="TIGR00254">
    <property type="entry name" value="GGDEF"/>
    <property type="match status" value="1"/>
</dbReference>
<feature type="transmembrane region" description="Helical" evidence="1">
    <location>
        <begin position="141"/>
        <end position="162"/>
    </location>
</feature>
<dbReference type="PROSITE" id="PS50112">
    <property type="entry name" value="PAS"/>
    <property type="match status" value="1"/>
</dbReference>
<dbReference type="SUPFAM" id="SSF141868">
    <property type="entry name" value="EAL domain-like"/>
    <property type="match status" value="1"/>
</dbReference>
<evidence type="ECO:0000259" key="2">
    <source>
        <dbReference type="PROSITE" id="PS50112"/>
    </source>
</evidence>
<accession>A0ABW4Y986</accession>
<feature type="transmembrane region" description="Helical" evidence="1">
    <location>
        <begin position="116"/>
        <end position="134"/>
    </location>
</feature>
<name>A0ABW4Y986_9GAMM</name>
<keyword evidence="6" id="KW-1185">Reference proteome</keyword>
<dbReference type="InterPro" id="IPR000160">
    <property type="entry name" value="GGDEF_dom"/>
</dbReference>
<dbReference type="SUPFAM" id="SSF55785">
    <property type="entry name" value="PYP-like sensor domain (PAS domain)"/>
    <property type="match status" value="1"/>
</dbReference>
<dbReference type="InterPro" id="IPR035919">
    <property type="entry name" value="EAL_sf"/>
</dbReference>
<dbReference type="Gene3D" id="3.20.20.450">
    <property type="entry name" value="EAL domain"/>
    <property type="match status" value="1"/>
</dbReference>
<dbReference type="InterPro" id="IPR029787">
    <property type="entry name" value="Nucleotide_cyclase"/>
</dbReference>
<keyword evidence="1" id="KW-1133">Transmembrane helix</keyword>
<feature type="transmembrane region" description="Helical" evidence="1">
    <location>
        <begin position="32"/>
        <end position="53"/>
    </location>
</feature>
<sequence>MMVSSILVAWPALTWLTMTGVTDPSIGVGETLYGALQALMAAVAAVATIRIALAPRLWFRRGRHPHRRQMAMGILFASVLALGAAAQLTSWLLLAMAVVAFGVFLLTRGQRTELDLALFGLVLLVTCCLFLVVAERVADPFLQLGGDGLVLAGLLLLLRLLGREDAATRPPCAPRLACLKQLIDVAPVGVVVMDTDSRIRYANRQFASMMGSADPLELEAGERLSDLAQDAVSRQVLLRELANLTESAEPDSTGAAAISLRTLDGVDVTADMTFGCASVGDRATIIAIVRDTLELSQQDYLLHMMATTDDLTGLPNRAQLSLILDDPASGVARGEPGALVLIDLDRFRQVNETLGHEFGDLLLVTVCARLVENLPAGTPLVRFSGDVLVAVLFGADRGAVVASADRILRAFAEPILINEWEHSQSLSLGIALIPSDGQDVSQLVRKADLALGWAKSSGGNAYAFYDGPVADQVQRRHRLQSLLRQALAERELHLHYQPRVDLLTRRITGWEALLRWDSPQEGAVSPGEFIPVAEESGLILEIGDWVLQEAMAQHARWIDQGLNPGTMAVNVSPRQLRRPDFAKRIAALMERHGVAANQLELEITETALMEDVPTATRVLKELSDMGVSLSVDDFGTGYSSLGYLRSFPLDRLKIDRSFVTPLGSDGHPEAIARAIIVLAHSLGLTVVAEGVETELQLRYLVLNDCEEVQGFLFSRPLPVAECERLLRNGRPLCVREVAGN</sequence>
<dbReference type="SMART" id="SM00052">
    <property type="entry name" value="EAL"/>
    <property type="match status" value="1"/>
</dbReference>
<dbReference type="Gene3D" id="3.30.70.270">
    <property type="match status" value="1"/>
</dbReference>
<feature type="domain" description="EAL" evidence="3">
    <location>
        <begin position="476"/>
        <end position="730"/>
    </location>
</feature>
<protein>
    <submittedName>
        <fullName evidence="5">Bifunctional diguanylate cyclase/phosphodiesterase</fullName>
    </submittedName>
</protein>
<dbReference type="Pfam" id="PF00990">
    <property type="entry name" value="GGDEF"/>
    <property type="match status" value="1"/>
</dbReference>
<keyword evidence="1" id="KW-0472">Membrane</keyword>
<dbReference type="PANTHER" id="PTHR44757:SF2">
    <property type="entry name" value="BIOFILM ARCHITECTURE MAINTENANCE PROTEIN MBAA"/>
    <property type="match status" value="1"/>
</dbReference>
<dbReference type="InterPro" id="IPR000014">
    <property type="entry name" value="PAS"/>
</dbReference>
<dbReference type="PROSITE" id="PS50883">
    <property type="entry name" value="EAL"/>
    <property type="match status" value="1"/>
</dbReference>
<evidence type="ECO:0000259" key="3">
    <source>
        <dbReference type="PROSITE" id="PS50883"/>
    </source>
</evidence>
<dbReference type="InterPro" id="IPR001633">
    <property type="entry name" value="EAL_dom"/>
</dbReference>
<dbReference type="EMBL" id="JBHUHX010000032">
    <property type="protein sequence ID" value="MFD2112584.1"/>
    <property type="molecule type" value="Genomic_DNA"/>
</dbReference>
<dbReference type="CDD" id="cd01949">
    <property type="entry name" value="GGDEF"/>
    <property type="match status" value="1"/>
</dbReference>
<evidence type="ECO:0000313" key="6">
    <source>
        <dbReference type="Proteomes" id="UP001597337"/>
    </source>
</evidence>
<dbReference type="InterPro" id="IPR035965">
    <property type="entry name" value="PAS-like_dom_sf"/>
</dbReference>
<dbReference type="CDD" id="cd01948">
    <property type="entry name" value="EAL"/>
    <property type="match status" value="1"/>
</dbReference>
<dbReference type="Pfam" id="PF00563">
    <property type="entry name" value="EAL"/>
    <property type="match status" value="1"/>
</dbReference>
<organism evidence="5 6">
    <name type="scientific">Thiorhodococcus fuscus</name>
    <dbReference type="NCBI Taxonomy" id="527200"/>
    <lineage>
        <taxon>Bacteria</taxon>
        <taxon>Pseudomonadati</taxon>
        <taxon>Pseudomonadota</taxon>
        <taxon>Gammaproteobacteria</taxon>
        <taxon>Chromatiales</taxon>
        <taxon>Chromatiaceae</taxon>
        <taxon>Thiorhodococcus</taxon>
    </lineage>
</organism>
<dbReference type="PANTHER" id="PTHR44757">
    <property type="entry name" value="DIGUANYLATE CYCLASE DGCP"/>
    <property type="match status" value="1"/>
</dbReference>
<dbReference type="InterPro" id="IPR052155">
    <property type="entry name" value="Biofilm_reg_signaling"/>
</dbReference>
<keyword evidence="1" id="KW-0812">Transmembrane</keyword>
<dbReference type="Gene3D" id="3.30.450.20">
    <property type="entry name" value="PAS domain"/>
    <property type="match status" value="1"/>
</dbReference>
<proteinExistence type="predicted"/>
<dbReference type="Proteomes" id="UP001597337">
    <property type="component" value="Unassembled WGS sequence"/>
</dbReference>
<evidence type="ECO:0000256" key="1">
    <source>
        <dbReference type="SAM" id="Phobius"/>
    </source>
</evidence>
<comment type="caution">
    <text evidence="5">The sequence shown here is derived from an EMBL/GenBank/DDBJ whole genome shotgun (WGS) entry which is preliminary data.</text>
</comment>
<gene>
    <name evidence="5" type="ORF">ACFSJC_12105</name>
</gene>
<reference evidence="6" key="1">
    <citation type="journal article" date="2019" name="Int. J. Syst. Evol. Microbiol.">
        <title>The Global Catalogue of Microorganisms (GCM) 10K type strain sequencing project: providing services to taxonomists for standard genome sequencing and annotation.</title>
        <authorList>
            <consortium name="The Broad Institute Genomics Platform"/>
            <consortium name="The Broad Institute Genome Sequencing Center for Infectious Disease"/>
            <person name="Wu L."/>
            <person name="Ma J."/>
        </authorList>
    </citation>
    <scope>NUCLEOTIDE SEQUENCE [LARGE SCALE GENOMIC DNA]</scope>
    <source>
        <strain evidence="6">KACC 12597</strain>
    </source>
</reference>